<evidence type="ECO:0000313" key="2">
    <source>
        <dbReference type="EMBL" id="AJG99996.1"/>
    </source>
</evidence>
<organism evidence="2 3">
    <name type="scientific">Clostridium beijerinckii</name>
    <name type="common">Clostridium MP</name>
    <dbReference type="NCBI Taxonomy" id="1520"/>
    <lineage>
        <taxon>Bacteria</taxon>
        <taxon>Bacillati</taxon>
        <taxon>Bacillota</taxon>
        <taxon>Clostridia</taxon>
        <taxon>Eubacteriales</taxon>
        <taxon>Clostridiaceae</taxon>
        <taxon>Clostridium</taxon>
    </lineage>
</organism>
<accession>A0A0B5QNZ4</accession>
<evidence type="ECO:0000256" key="1">
    <source>
        <dbReference type="SAM" id="MobiDB-lite"/>
    </source>
</evidence>
<feature type="region of interest" description="Disordered" evidence="1">
    <location>
        <begin position="1"/>
        <end position="31"/>
    </location>
</feature>
<reference evidence="3" key="1">
    <citation type="submission" date="2014-12" db="EMBL/GenBank/DDBJ databases">
        <title>Genome sequence of Clostridium beijerinckii strain 59B.</title>
        <authorList>
            <person name="Little G.T."/>
            <person name="Minton N.P."/>
        </authorList>
    </citation>
    <scope>NUCLEOTIDE SEQUENCE [LARGE SCALE GENOMIC DNA]</scope>
    <source>
        <strain evidence="3">59B</strain>
    </source>
</reference>
<gene>
    <name evidence="2" type="ORF">LF65_03437</name>
</gene>
<dbReference type="AlphaFoldDB" id="A0A0B5QNZ4"/>
<dbReference type="Proteomes" id="UP000031866">
    <property type="component" value="Chromosome"/>
</dbReference>
<evidence type="ECO:0000313" key="3">
    <source>
        <dbReference type="Proteomes" id="UP000031866"/>
    </source>
</evidence>
<feature type="compositionally biased region" description="Basic and acidic residues" evidence="1">
    <location>
        <begin position="20"/>
        <end position="31"/>
    </location>
</feature>
<dbReference type="InterPro" id="IPR024307">
    <property type="entry name" value="YmaF"/>
</dbReference>
<dbReference type="STRING" id="1520.LF65_03437"/>
<dbReference type="OrthoDB" id="1682334at2"/>
<feature type="compositionally biased region" description="Low complexity" evidence="1">
    <location>
        <begin position="1"/>
        <end position="19"/>
    </location>
</feature>
<protein>
    <recommendedName>
        <fullName evidence="4">YmaF family protein</fullName>
    </recommendedName>
</protein>
<proteinExistence type="predicted"/>
<name>A0A0B5QNZ4_CLOBE</name>
<dbReference type="KEGG" id="cbei:LF65_03437"/>
<dbReference type="EMBL" id="CP010086">
    <property type="protein sequence ID" value="AJG99996.1"/>
    <property type="molecule type" value="Genomic_DNA"/>
</dbReference>
<dbReference type="Pfam" id="PF12788">
    <property type="entry name" value="YmaF"/>
    <property type="match status" value="1"/>
</dbReference>
<dbReference type="RefSeq" id="WP_041897465.1">
    <property type="nucleotide sequence ID" value="NZ_CP010086.2"/>
</dbReference>
<evidence type="ECO:0008006" key="4">
    <source>
        <dbReference type="Google" id="ProtNLM"/>
    </source>
</evidence>
<sequence length="132" mass="15118">MENNYNNYGSYNNQNQNQANKKETHNHEFQSSVDYEKDNEGMEHSHRIAGVTGPSIRYGQSHVHKVMSFIDTSTDHYHEINDTTGPALYLNGKKHVHLLSGKTSYDDGHTHNYYFTTLIEDPTSVPEDSKSK</sequence>